<comment type="caution">
    <text evidence="1">The sequence shown here is derived from an EMBL/GenBank/DDBJ whole genome shotgun (WGS) entry which is preliminary data.</text>
</comment>
<sequence>MVAKRRGFFNTIFVTSAVSEVIPDSNTLLQATKYQIAVLQSCGLFDLHGSLQVSMQAWRPDFLPAE</sequence>
<evidence type="ECO:0000313" key="1">
    <source>
        <dbReference type="EMBL" id="RGE68465.1"/>
    </source>
</evidence>
<dbReference type="EMBL" id="QVLU01000020">
    <property type="protein sequence ID" value="RGE68465.1"/>
    <property type="molecule type" value="Genomic_DNA"/>
</dbReference>
<dbReference type="AlphaFoldDB" id="A0A3E3IN00"/>
<organism evidence="1 2">
    <name type="scientific">Eisenbergiella massiliensis</name>
    <dbReference type="NCBI Taxonomy" id="1720294"/>
    <lineage>
        <taxon>Bacteria</taxon>
        <taxon>Bacillati</taxon>
        <taxon>Bacillota</taxon>
        <taxon>Clostridia</taxon>
        <taxon>Lachnospirales</taxon>
        <taxon>Lachnospiraceae</taxon>
        <taxon>Eisenbergiella</taxon>
    </lineage>
</organism>
<evidence type="ECO:0000313" key="2">
    <source>
        <dbReference type="Proteomes" id="UP000261166"/>
    </source>
</evidence>
<name>A0A3E3IN00_9FIRM</name>
<accession>A0A3E3IN00</accession>
<gene>
    <name evidence="1" type="ORF">DWY69_19765</name>
</gene>
<dbReference type="Proteomes" id="UP000261166">
    <property type="component" value="Unassembled WGS sequence"/>
</dbReference>
<protein>
    <submittedName>
        <fullName evidence="1">Uncharacterized protein</fullName>
    </submittedName>
</protein>
<reference evidence="1 2" key="1">
    <citation type="submission" date="2018-08" db="EMBL/GenBank/DDBJ databases">
        <title>A genome reference for cultivated species of the human gut microbiota.</title>
        <authorList>
            <person name="Zou Y."/>
            <person name="Xue W."/>
            <person name="Luo G."/>
        </authorList>
    </citation>
    <scope>NUCLEOTIDE SEQUENCE [LARGE SCALE GENOMIC DNA]</scope>
    <source>
        <strain evidence="1 2">AF26-4BH</strain>
    </source>
</reference>
<proteinExistence type="predicted"/>